<organism evidence="2 3">
    <name type="scientific">Allomyces macrogynus (strain ATCC 38327)</name>
    <name type="common">Allomyces javanicus var. macrogynus</name>
    <dbReference type="NCBI Taxonomy" id="578462"/>
    <lineage>
        <taxon>Eukaryota</taxon>
        <taxon>Fungi</taxon>
        <taxon>Fungi incertae sedis</taxon>
        <taxon>Blastocladiomycota</taxon>
        <taxon>Blastocladiomycetes</taxon>
        <taxon>Blastocladiales</taxon>
        <taxon>Blastocladiaceae</taxon>
        <taxon>Allomyces</taxon>
    </lineage>
</organism>
<proteinExistence type="predicted"/>
<sequence length="279" mass="28758">MPLVRVLHALLVVAAATAPFAHAASVNSASHAASAAQHDVLVAAPPVGARPAIYSSGYLPAILDQAERMATGMTAVNATVAGPAAPTIPDDSGSCIAPLSAFTSVFDANEDHFPMIAGAAGEQGMCTDARLATLLGHIAHETARLTVFQQPADGGAGAIHMIPANWPYAFAGLKLPFSATDHAANLAMMLDPKIMYRMAAWWFAKGAAEIMGRRCTGMATWADQLDPAADLTTGANRAVLDQTNSCLFGLGFDAGANQRYNYIQTALRAIQAGGGVKGG</sequence>
<name>A0A0L0T0K4_ALLM3</name>
<gene>
    <name evidence="2" type="ORF">AMAG_13280</name>
</gene>
<reference evidence="2 3" key="1">
    <citation type="submission" date="2009-11" db="EMBL/GenBank/DDBJ databases">
        <title>Annotation of Allomyces macrogynus ATCC 38327.</title>
        <authorList>
            <consortium name="The Broad Institute Genome Sequencing Platform"/>
            <person name="Russ C."/>
            <person name="Cuomo C."/>
            <person name="Burger G."/>
            <person name="Gray M.W."/>
            <person name="Holland P.W.H."/>
            <person name="King N."/>
            <person name="Lang F.B.F."/>
            <person name="Roger A.J."/>
            <person name="Ruiz-Trillo I."/>
            <person name="Young S.K."/>
            <person name="Zeng Q."/>
            <person name="Gargeya S."/>
            <person name="Fitzgerald M."/>
            <person name="Haas B."/>
            <person name="Abouelleil A."/>
            <person name="Alvarado L."/>
            <person name="Arachchi H.M."/>
            <person name="Berlin A."/>
            <person name="Chapman S.B."/>
            <person name="Gearin G."/>
            <person name="Goldberg J."/>
            <person name="Griggs A."/>
            <person name="Gujja S."/>
            <person name="Hansen M."/>
            <person name="Heiman D."/>
            <person name="Howarth C."/>
            <person name="Larimer J."/>
            <person name="Lui A."/>
            <person name="MacDonald P.J.P."/>
            <person name="McCowen C."/>
            <person name="Montmayeur A."/>
            <person name="Murphy C."/>
            <person name="Neiman D."/>
            <person name="Pearson M."/>
            <person name="Priest M."/>
            <person name="Roberts A."/>
            <person name="Saif S."/>
            <person name="Shea T."/>
            <person name="Sisk P."/>
            <person name="Stolte C."/>
            <person name="Sykes S."/>
            <person name="Wortman J."/>
            <person name="Nusbaum C."/>
            <person name="Birren B."/>
        </authorList>
    </citation>
    <scope>NUCLEOTIDE SEQUENCE [LARGE SCALE GENOMIC DNA]</scope>
    <source>
        <strain evidence="2 3">ATCC 38327</strain>
    </source>
</reference>
<dbReference type="EMBL" id="GG745355">
    <property type="protein sequence ID" value="KNE68109.1"/>
    <property type="molecule type" value="Genomic_DNA"/>
</dbReference>
<dbReference type="OrthoDB" id="5579373at2759"/>
<reference evidence="3" key="2">
    <citation type="submission" date="2009-11" db="EMBL/GenBank/DDBJ databases">
        <title>The Genome Sequence of Allomyces macrogynus strain ATCC 38327.</title>
        <authorList>
            <consortium name="The Broad Institute Genome Sequencing Platform"/>
            <person name="Russ C."/>
            <person name="Cuomo C."/>
            <person name="Shea T."/>
            <person name="Young S.K."/>
            <person name="Zeng Q."/>
            <person name="Koehrsen M."/>
            <person name="Haas B."/>
            <person name="Borodovsky M."/>
            <person name="Guigo R."/>
            <person name="Alvarado L."/>
            <person name="Berlin A."/>
            <person name="Borenstein D."/>
            <person name="Chen Z."/>
            <person name="Engels R."/>
            <person name="Freedman E."/>
            <person name="Gellesch M."/>
            <person name="Goldberg J."/>
            <person name="Griggs A."/>
            <person name="Gujja S."/>
            <person name="Heiman D."/>
            <person name="Hepburn T."/>
            <person name="Howarth C."/>
            <person name="Jen D."/>
            <person name="Larson L."/>
            <person name="Lewis B."/>
            <person name="Mehta T."/>
            <person name="Park D."/>
            <person name="Pearson M."/>
            <person name="Roberts A."/>
            <person name="Saif S."/>
            <person name="Shenoy N."/>
            <person name="Sisk P."/>
            <person name="Stolte C."/>
            <person name="Sykes S."/>
            <person name="Walk T."/>
            <person name="White J."/>
            <person name="Yandava C."/>
            <person name="Burger G."/>
            <person name="Gray M.W."/>
            <person name="Holland P.W.H."/>
            <person name="King N."/>
            <person name="Lang F.B.F."/>
            <person name="Roger A.J."/>
            <person name="Ruiz-Trillo I."/>
            <person name="Lander E."/>
            <person name="Nusbaum C."/>
        </authorList>
    </citation>
    <scope>NUCLEOTIDE SEQUENCE [LARGE SCALE GENOMIC DNA]</scope>
    <source>
        <strain evidence="3">ATCC 38327</strain>
    </source>
</reference>
<evidence type="ECO:0000256" key="1">
    <source>
        <dbReference type="SAM" id="SignalP"/>
    </source>
</evidence>
<keyword evidence="3" id="KW-1185">Reference proteome</keyword>
<feature type="signal peptide" evidence="1">
    <location>
        <begin position="1"/>
        <end position="23"/>
    </location>
</feature>
<dbReference type="AlphaFoldDB" id="A0A0L0T0K4"/>
<evidence type="ECO:0000313" key="2">
    <source>
        <dbReference type="EMBL" id="KNE68109.1"/>
    </source>
</evidence>
<feature type="chain" id="PRO_5005548441" evidence="1">
    <location>
        <begin position="24"/>
        <end position="279"/>
    </location>
</feature>
<accession>A0A0L0T0K4</accession>
<protein>
    <submittedName>
        <fullName evidence="2">Uncharacterized protein</fullName>
    </submittedName>
</protein>
<dbReference type="Proteomes" id="UP000054350">
    <property type="component" value="Unassembled WGS sequence"/>
</dbReference>
<dbReference type="VEuPathDB" id="FungiDB:AMAG_13280"/>
<keyword evidence="1" id="KW-0732">Signal</keyword>
<evidence type="ECO:0000313" key="3">
    <source>
        <dbReference type="Proteomes" id="UP000054350"/>
    </source>
</evidence>